<accession>A0A9X2BWD1</accession>
<name>A0A9X2BWD1_9PROT</name>
<feature type="compositionally biased region" description="Pro residues" evidence="1">
    <location>
        <begin position="166"/>
        <end position="199"/>
    </location>
</feature>
<evidence type="ECO:0000256" key="2">
    <source>
        <dbReference type="SAM" id="Phobius"/>
    </source>
</evidence>
<keyword evidence="2" id="KW-1133">Transmembrane helix</keyword>
<dbReference type="AlphaFoldDB" id="A0A9X2BWD1"/>
<feature type="compositionally biased region" description="Basic and acidic residues" evidence="1">
    <location>
        <begin position="306"/>
        <end position="318"/>
    </location>
</feature>
<feature type="region of interest" description="Disordered" evidence="1">
    <location>
        <begin position="286"/>
        <end position="321"/>
    </location>
</feature>
<dbReference type="Proteomes" id="UP001139516">
    <property type="component" value="Unassembled WGS sequence"/>
</dbReference>
<protein>
    <submittedName>
        <fullName evidence="3">Uncharacterized protein</fullName>
    </submittedName>
</protein>
<keyword evidence="2" id="KW-0812">Transmembrane</keyword>
<feature type="compositionally biased region" description="Pro residues" evidence="1">
    <location>
        <begin position="290"/>
        <end position="303"/>
    </location>
</feature>
<evidence type="ECO:0000256" key="1">
    <source>
        <dbReference type="SAM" id="MobiDB-lite"/>
    </source>
</evidence>
<evidence type="ECO:0000313" key="3">
    <source>
        <dbReference type="EMBL" id="MCK8785921.1"/>
    </source>
</evidence>
<dbReference type="PRINTS" id="PR01217">
    <property type="entry name" value="PRICHEXTENSN"/>
</dbReference>
<dbReference type="RefSeq" id="WP_248668041.1">
    <property type="nucleotide sequence ID" value="NZ_JALPRX010000071.1"/>
</dbReference>
<dbReference type="EMBL" id="JALPRX010000071">
    <property type="protein sequence ID" value="MCK8785921.1"/>
    <property type="molecule type" value="Genomic_DNA"/>
</dbReference>
<comment type="caution">
    <text evidence="3">The sequence shown here is derived from an EMBL/GenBank/DDBJ whole genome shotgun (WGS) entry which is preliminary data.</text>
</comment>
<proteinExistence type="predicted"/>
<feature type="region of interest" description="Disordered" evidence="1">
    <location>
        <begin position="165"/>
        <end position="201"/>
    </location>
</feature>
<sequence length="436" mass="47433">MARLRLLNEIPRAERRPARVFEGTALDYRDQIRQHLLAQGLAAHAELFAEANPLPDRVQWFTGLDGEIRSLDTLPIERQRALAAETAGLVEDLSREAERLRAERNPSLRTLGELLAVALEGSRLADLRLVGKQPVLAGWGLRPVDTTSLPPPNLLGELRRVAAVAPPAPPPSPPALPEPLPEPSPPPPGPTPPPPPPAAAPARGPWPLRLLAASAALLLLAALLAFLLPGLVAGAVAALRAPLPRICQPAPAPDEGLIGLQQEETRLRARVAELERGLAERIVQCRLDAAPPPPPPTPPPAPPQRSEMDRRLEREGARNSDFQVTLSWDGPADLDLHVRCPGGGEIFFQNRRACGATLDVDMNAGGRMSNQPVENVVWAGRPAPGTWRVIVDYYDFDRRRTPVPFVVRVRLEGQQREYRGVANGPTEQVVTEFTIR</sequence>
<keyword evidence="4" id="KW-1185">Reference proteome</keyword>
<feature type="transmembrane region" description="Helical" evidence="2">
    <location>
        <begin position="210"/>
        <end position="239"/>
    </location>
</feature>
<reference evidence="3" key="1">
    <citation type="submission" date="2022-04" db="EMBL/GenBank/DDBJ databases">
        <title>Roseomonas acroporae sp. nov., isolated from coral Acropora digitifera.</title>
        <authorList>
            <person name="Sun H."/>
        </authorList>
    </citation>
    <scope>NUCLEOTIDE SEQUENCE</scope>
    <source>
        <strain evidence="3">NAR14</strain>
    </source>
</reference>
<gene>
    <name evidence="3" type="ORF">M0638_16195</name>
</gene>
<keyword evidence="2" id="KW-0472">Membrane</keyword>
<evidence type="ECO:0000313" key="4">
    <source>
        <dbReference type="Proteomes" id="UP001139516"/>
    </source>
</evidence>
<organism evidence="3 4">
    <name type="scientific">Roseomonas acroporae</name>
    <dbReference type="NCBI Taxonomy" id="2937791"/>
    <lineage>
        <taxon>Bacteria</taxon>
        <taxon>Pseudomonadati</taxon>
        <taxon>Pseudomonadota</taxon>
        <taxon>Alphaproteobacteria</taxon>
        <taxon>Acetobacterales</taxon>
        <taxon>Roseomonadaceae</taxon>
        <taxon>Roseomonas</taxon>
    </lineage>
</organism>